<dbReference type="InterPro" id="IPR023457">
    <property type="entry name" value="Met-tRNA_synth_2"/>
</dbReference>
<evidence type="ECO:0000259" key="11">
    <source>
        <dbReference type="Pfam" id="PF19303"/>
    </source>
</evidence>
<dbReference type="PRINTS" id="PR01041">
    <property type="entry name" value="TRNASYNTHMET"/>
</dbReference>
<feature type="region of interest" description="Disordered" evidence="9">
    <location>
        <begin position="533"/>
        <end position="571"/>
    </location>
</feature>
<evidence type="ECO:0000256" key="7">
    <source>
        <dbReference type="ARBA" id="ARBA00047364"/>
    </source>
</evidence>
<keyword evidence="14" id="KW-1185">Reference proteome</keyword>
<sequence length="571" mass="64918">MSKPYYITTPIYYVNGVPHIGHIYTTTLTDCQTLYQRFKGVDAFMLTGCDEHGMKVQTTAENNGVTPQQWCDQVAEKFKQCFTEFGLTNYNRFIRTSDEDHIKAAQNIWSILDKNGYIYKARYEGWYNVSDECFVTDTNLKDGVNKKGEACKVTIDGDVPCVWHSEENYMFKLTAFKDKLLEFYEQNPSVIVPSFRQQEIIQFLQTGLQDLSISRSKAKIHWGIEVPNDADHTMYVWIDALTNYLTGAGWPAENKLWPADVHVIGKDIIRFHCVYWPAFLMGAGIELPKKFFVHGWWVAADNRKIGKSLGNASSPQEMAQKFGLDALRYYMLSEATPESDCQISDDLVVVKSNADLANALGNLLNRCVMSKILPDQIVPKHEIIDKLIKNEAEIGPFETQLKDLVANVNKLFGLVDASMENLRTKDSLLAIMAVVYQINSLLQVSEPWKLIKSSTEQHSLIMYTAIEAMRIVGTLLLPFLPIKAPVILRQLGIPESDWKINAKILTFGYLQQGVPIGTEKGILFQRIEMEKVEPVKPEPKPKKEPKEKKEKKPKAENTEAVQETAEPQKQE</sequence>
<dbReference type="PANTHER" id="PTHR43326:SF1">
    <property type="entry name" value="METHIONINE--TRNA LIGASE, MITOCHONDRIAL"/>
    <property type="match status" value="1"/>
</dbReference>
<dbReference type="NCBIfam" id="TIGR00398">
    <property type="entry name" value="metG"/>
    <property type="match status" value="1"/>
</dbReference>
<keyword evidence="6 8" id="KW-0030">Aminoacyl-tRNA synthetase</keyword>
<comment type="similarity">
    <text evidence="8">Belongs to the class-I aminoacyl-tRNA synthetase family.</text>
</comment>
<dbReference type="GO" id="GO:0005524">
    <property type="term" value="F:ATP binding"/>
    <property type="evidence" value="ECO:0007669"/>
    <property type="project" value="UniProtKB-KW"/>
</dbReference>
<proteinExistence type="inferred from homology"/>
<keyword evidence="3 8" id="KW-0547">Nucleotide-binding</keyword>
<keyword evidence="2 8" id="KW-0436">Ligase</keyword>
<dbReference type="InterPro" id="IPR014758">
    <property type="entry name" value="Met-tRNA_synth"/>
</dbReference>
<dbReference type="EMBL" id="CATOUU010000807">
    <property type="protein sequence ID" value="CAI9950173.1"/>
    <property type="molecule type" value="Genomic_DNA"/>
</dbReference>
<organism evidence="12">
    <name type="scientific">Hexamita inflata</name>
    <dbReference type="NCBI Taxonomy" id="28002"/>
    <lineage>
        <taxon>Eukaryota</taxon>
        <taxon>Metamonada</taxon>
        <taxon>Diplomonadida</taxon>
        <taxon>Hexamitidae</taxon>
        <taxon>Hexamitinae</taxon>
        <taxon>Hexamita</taxon>
    </lineage>
</organism>
<keyword evidence="5 8" id="KW-0648">Protein biosynthesis</keyword>
<evidence type="ECO:0000313" key="14">
    <source>
        <dbReference type="Proteomes" id="UP001642409"/>
    </source>
</evidence>
<dbReference type="AlphaFoldDB" id="A0AA86UUP7"/>
<dbReference type="Gene3D" id="2.170.220.10">
    <property type="match status" value="1"/>
</dbReference>
<dbReference type="Gene3D" id="3.40.50.620">
    <property type="entry name" value="HUPs"/>
    <property type="match status" value="1"/>
</dbReference>
<evidence type="ECO:0000256" key="9">
    <source>
        <dbReference type="SAM" id="MobiDB-lite"/>
    </source>
</evidence>
<dbReference type="Pfam" id="PF19303">
    <property type="entry name" value="Anticodon_3"/>
    <property type="match status" value="1"/>
</dbReference>
<protein>
    <recommendedName>
        <fullName evidence="1">methionine--tRNA ligase</fullName>
        <ecNumber evidence="1">6.1.1.10</ecNumber>
    </recommendedName>
</protein>
<dbReference type="CDD" id="cd00814">
    <property type="entry name" value="MetRS_core"/>
    <property type="match status" value="1"/>
</dbReference>
<feature type="domain" description="Methionyl-tRNA synthetase anticodon-binding" evidence="11">
    <location>
        <begin position="400"/>
        <end position="533"/>
    </location>
</feature>
<evidence type="ECO:0000256" key="6">
    <source>
        <dbReference type="ARBA" id="ARBA00023146"/>
    </source>
</evidence>
<dbReference type="PANTHER" id="PTHR43326">
    <property type="entry name" value="METHIONYL-TRNA SYNTHETASE"/>
    <property type="match status" value="1"/>
</dbReference>
<feature type="compositionally biased region" description="Basic and acidic residues" evidence="9">
    <location>
        <begin position="533"/>
        <end position="557"/>
    </location>
</feature>
<gene>
    <name evidence="12" type="ORF">HINF_LOCUS37818</name>
    <name evidence="13" type="ORF">HINF_LOCUS40524</name>
</gene>
<dbReference type="SUPFAM" id="SSF47323">
    <property type="entry name" value="Anticodon-binding domain of a subclass of class I aminoacyl-tRNA synthetases"/>
    <property type="match status" value="1"/>
</dbReference>
<dbReference type="FunFam" id="2.170.220.10:FF:000001">
    <property type="entry name" value="methionine--tRNA ligase, mitochondrial"/>
    <property type="match status" value="1"/>
</dbReference>
<dbReference type="SUPFAM" id="SSF52374">
    <property type="entry name" value="Nucleotidylyl transferase"/>
    <property type="match status" value="1"/>
</dbReference>
<keyword evidence="4 8" id="KW-0067">ATP-binding</keyword>
<evidence type="ECO:0000256" key="8">
    <source>
        <dbReference type="RuleBase" id="RU363039"/>
    </source>
</evidence>
<reference evidence="13 14" key="2">
    <citation type="submission" date="2024-07" db="EMBL/GenBank/DDBJ databases">
        <authorList>
            <person name="Akdeniz Z."/>
        </authorList>
    </citation>
    <scope>NUCLEOTIDE SEQUENCE [LARGE SCALE GENOMIC DNA]</scope>
</reference>
<feature type="domain" description="Methionyl/Leucyl tRNA synthetase" evidence="10">
    <location>
        <begin position="5"/>
        <end position="367"/>
    </location>
</feature>
<dbReference type="InterPro" id="IPR015413">
    <property type="entry name" value="Methionyl/Leucyl_tRNA_Synth"/>
</dbReference>
<dbReference type="EMBL" id="CAXDID020000160">
    <property type="protein sequence ID" value="CAL6044369.1"/>
    <property type="molecule type" value="Genomic_DNA"/>
</dbReference>
<dbReference type="InterPro" id="IPR009080">
    <property type="entry name" value="tRNAsynth_Ia_anticodon-bd"/>
</dbReference>
<comment type="catalytic activity">
    <reaction evidence="7">
        <text>tRNA(Met) + L-methionine + ATP = L-methionyl-tRNA(Met) + AMP + diphosphate</text>
        <dbReference type="Rhea" id="RHEA:13481"/>
        <dbReference type="Rhea" id="RHEA-COMP:9667"/>
        <dbReference type="Rhea" id="RHEA-COMP:9698"/>
        <dbReference type="ChEBI" id="CHEBI:30616"/>
        <dbReference type="ChEBI" id="CHEBI:33019"/>
        <dbReference type="ChEBI" id="CHEBI:57844"/>
        <dbReference type="ChEBI" id="CHEBI:78442"/>
        <dbReference type="ChEBI" id="CHEBI:78530"/>
        <dbReference type="ChEBI" id="CHEBI:456215"/>
        <dbReference type="EC" id="6.1.1.10"/>
    </reaction>
</comment>
<dbReference type="InterPro" id="IPR041872">
    <property type="entry name" value="Anticodon_Met"/>
</dbReference>
<dbReference type="GO" id="GO:0005739">
    <property type="term" value="C:mitochondrion"/>
    <property type="evidence" value="ECO:0007669"/>
    <property type="project" value="UniProtKB-ARBA"/>
</dbReference>
<reference evidence="12" key="1">
    <citation type="submission" date="2023-06" db="EMBL/GenBank/DDBJ databases">
        <authorList>
            <person name="Kurt Z."/>
        </authorList>
    </citation>
    <scope>NUCLEOTIDE SEQUENCE</scope>
</reference>
<evidence type="ECO:0000256" key="3">
    <source>
        <dbReference type="ARBA" id="ARBA00022741"/>
    </source>
</evidence>
<dbReference type="GO" id="GO:0004825">
    <property type="term" value="F:methionine-tRNA ligase activity"/>
    <property type="evidence" value="ECO:0007669"/>
    <property type="project" value="UniProtKB-EC"/>
</dbReference>
<evidence type="ECO:0000313" key="13">
    <source>
        <dbReference type="EMBL" id="CAL6044369.1"/>
    </source>
</evidence>
<dbReference type="Proteomes" id="UP001642409">
    <property type="component" value="Unassembled WGS sequence"/>
</dbReference>
<evidence type="ECO:0000256" key="5">
    <source>
        <dbReference type="ARBA" id="ARBA00022917"/>
    </source>
</evidence>
<dbReference type="Pfam" id="PF09334">
    <property type="entry name" value="tRNA-synt_1g"/>
    <property type="match status" value="1"/>
</dbReference>
<name>A0AA86UUP7_9EUKA</name>
<comment type="caution">
    <text evidence="12">The sequence shown here is derived from an EMBL/GenBank/DDBJ whole genome shotgun (WGS) entry which is preliminary data.</text>
</comment>
<evidence type="ECO:0000259" key="10">
    <source>
        <dbReference type="Pfam" id="PF09334"/>
    </source>
</evidence>
<accession>A0AA86UUP7</accession>
<evidence type="ECO:0000256" key="2">
    <source>
        <dbReference type="ARBA" id="ARBA00022598"/>
    </source>
</evidence>
<evidence type="ECO:0000256" key="4">
    <source>
        <dbReference type="ARBA" id="ARBA00022840"/>
    </source>
</evidence>
<dbReference type="InterPro" id="IPR014729">
    <property type="entry name" value="Rossmann-like_a/b/a_fold"/>
</dbReference>
<dbReference type="Gene3D" id="1.10.730.10">
    <property type="entry name" value="Isoleucyl-tRNA Synthetase, Domain 1"/>
    <property type="match status" value="1"/>
</dbReference>
<dbReference type="InterPro" id="IPR033911">
    <property type="entry name" value="MetRS_core"/>
</dbReference>
<evidence type="ECO:0000256" key="1">
    <source>
        <dbReference type="ARBA" id="ARBA00012838"/>
    </source>
</evidence>
<dbReference type="GO" id="GO:0006431">
    <property type="term" value="P:methionyl-tRNA aminoacylation"/>
    <property type="evidence" value="ECO:0007669"/>
    <property type="project" value="InterPro"/>
</dbReference>
<evidence type="ECO:0000313" key="12">
    <source>
        <dbReference type="EMBL" id="CAI9950173.1"/>
    </source>
</evidence>
<dbReference type="EC" id="6.1.1.10" evidence="1"/>